<reference evidence="1 2" key="1">
    <citation type="journal article" date="2019" name="Nat. Ecol. Evol.">
        <title>Megaphylogeny resolves global patterns of mushroom evolution.</title>
        <authorList>
            <person name="Varga T."/>
            <person name="Krizsan K."/>
            <person name="Foldi C."/>
            <person name="Dima B."/>
            <person name="Sanchez-Garcia M."/>
            <person name="Sanchez-Ramirez S."/>
            <person name="Szollosi G.J."/>
            <person name="Szarkandi J.G."/>
            <person name="Papp V."/>
            <person name="Albert L."/>
            <person name="Andreopoulos W."/>
            <person name="Angelini C."/>
            <person name="Antonin V."/>
            <person name="Barry K.W."/>
            <person name="Bougher N.L."/>
            <person name="Buchanan P."/>
            <person name="Buyck B."/>
            <person name="Bense V."/>
            <person name="Catcheside P."/>
            <person name="Chovatia M."/>
            <person name="Cooper J."/>
            <person name="Damon W."/>
            <person name="Desjardin D."/>
            <person name="Finy P."/>
            <person name="Geml J."/>
            <person name="Haridas S."/>
            <person name="Hughes K."/>
            <person name="Justo A."/>
            <person name="Karasinski D."/>
            <person name="Kautmanova I."/>
            <person name="Kiss B."/>
            <person name="Kocsube S."/>
            <person name="Kotiranta H."/>
            <person name="LaButti K.M."/>
            <person name="Lechner B.E."/>
            <person name="Liimatainen K."/>
            <person name="Lipzen A."/>
            <person name="Lukacs Z."/>
            <person name="Mihaltcheva S."/>
            <person name="Morgado L.N."/>
            <person name="Niskanen T."/>
            <person name="Noordeloos M.E."/>
            <person name="Ohm R.A."/>
            <person name="Ortiz-Santana B."/>
            <person name="Ovrebo C."/>
            <person name="Racz N."/>
            <person name="Riley R."/>
            <person name="Savchenko A."/>
            <person name="Shiryaev A."/>
            <person name="Soop K."/>
            <person name="Spirin V."/>
            <person name="Szebenyi C."/>
            <person name="Tomsovsky M."/>
            <person name="Tulloss R.E."/>
            <person name="Uehling J."/>
            <person name="Grigoriev I.V."/>
            <person name="Vagvolgyi C."/>
            <person name="Papp T."/>
            <person name="Martin F.M."/>
            <person name="Miettinen O."/>
            <person name="Hibbett D.S."/>
            <person name="Nagy L.G."/>
        </authorList>
    </citation>
    <scope>NUCLEOTIDE SEQUENCE [LARGE SCALE GENOMIC DNA]</scope>
    <source>
        <strain evidence="1 2">OMC1185</strain>
    </source>
</reference>
<accession>A0A5C3N8A0</accession>
<evidence type="ECO:0000313" key="2">
    <source>
        <dbReference type="Proteomes" id="UP000305948"/>
    </source>
</evidence>
<evidence type="ECO:0000313" key="1">
    <source>
        <dbReference type="EMBL" id="TFK53462.1"/>
    </source>
</evidence>
<dbReference type="PROSITE" id="PS51257">
    <property type="entry name" value="PROKAR_LIPOPROTEIN"/>
    <property type="match status" value="1"/>
</dbReference>
<proteinExistence type="predicted"/>
<organism evidence="1 2">
    <name type="scientific">Heliocybe sulcata</name>
    <dbReference type="NCBI Taxonomy" id="5364"/>
    <lineage>
        <taxon>Eukaryota</taxon>
        <taxon>Fungi</taxon>
        <taxon>Dikarya</taxon>
        <taxon>Basidiomycota</taxon>
        <taxon>Agaricomycotina</taxon>
        <taxon>Agaricomycetes</taxon>
        <taxon>Gloeophyllales</taxon>
        <taxon>Gloeophyllaceae</taxon>
        <taxon>Heliocybe</taxon>
    </lineage>
</organism>
<protein>
    <submittedName>
        <fullName evidence="1">Uncharacterized protein</fullName>
    </submittedName>
</protein>
<dbReference type="AlphaFoldDB" id="A0A5C3N8A0"/>
<sequence>MVVTRPRPSVNTAPSTSAIACRSAWHGQASILRLSSTQRHSQLRIESRKDLARRTATVANCRMAFTVVLTITPTSKSGVLSWLSKWTVRENRSKRGQLSVRGSQGTTEYGQMISSALVYWCCRSARCDHGAPGVTMECRYRWPPAGLCCTVVVSRSLRVAQTFPRKSLSQSVLAASAHDQCCPCMSWDQHSPVSVTDFSQLSSLLLHRPVNSTYVYRYMLVQSLGRSGRCYLATRLVDEKRNKSPTKFGRSADLCETPYPALSNPPYPTGIHSSTGLLCINEDVCRCVHGNSLSAKSAGRGCFARTGQEVELIPLLVPTGAGPTSAAATCADVALIRCRAASSYDEVALALALRQH</sequence>
<keyword evidence="2" id="KW-1185">Reference proteome</keyword>
<dbReference type="EMBL" id="ML213507">
    <property type="protein sequence ID" value="TFK53462.1"/>
    <property type="molecule type" value="Genomic_DNA"/>
</dbReference>
<dbReference type="Proteomes" id="UP000305948">
    <property type="component" value="Unassembled WGS sequence"/>
</dbReference>
<name>A0A5C3N8A0_9AGAM</name>
<gene>
    <name evidence="1" type="ORF">OE88DRAFT_1252783</name>
</gene>